<sequence length="293" mass="33607">MQITRWATDLLVEQHRRITFPTAKTPGRPLPPCTEQFSSQYGLPCAHMLLERFEEDHEDGVLVNPIDCDRTWHLKKHRDAENRYLRLQQPDKAVAKGRPTNQGGPFGNEDILPPVEPPAPKTKTTARSGTISRDARRYYSQFELAGPSLEEQDEQDEQDEEELEVDSDCIVVTAVPSPKRGRKRKATTQQRGKGKKRKTTKTAKTTKTVSRPARVTRHITRASQAKTPGPDPHIMDVAEWQARRVQRRQAWENAAHTKEENEDFDSGDEDDPFPRKKRDEEEGDDDDDPDYVY</sequence>
<organism evidence="2 3">
    <name type="scientific">Lasiosphaeria miniovina</name>
    <dbReference type="NCBI Taxonomy" id="1954250"/>
    <lineage>
        <taxon>Eukaryota</taxon>
        <taxon>Fungi</taxon>
        <taxon>Dikarya</taxon>
        <taxon>Ascomycota</taxon>
        <taxon>Pezizomycotina</taxon>
        <taxon>Sordariomycetes</taxon>
        <taxon>Sordariomycetidae</taxon>
        <taxon>Sordariales</taxon>
        <taxon>Lasiosphaeriaceae</taxon>
        <taxon>Lasiosphaeria</taxon>
    </lineage>
</organism>
<dbReference type="RefSeq" id="XP_060300417.1">
    <property type="nucleotide sequence ID" value="XM_060441273.1"/>
</dbReference>
<dbReference type="EMBL" id="JAUIRO010000002">
    <property type="protein sequence ID" value="KAK0727562.1"/>
    <property type="molecule type" value="Genomic_DNA"/>
</dbReference>
<comment type="caution">
    <text evidence="2">The sequence shown here is derived from an EMBL/GenBank/DDBJ whole genome shotgun (WGS) entry which is preliminary data.</text>
</comment>
<reference evidence="2" key="1">
    <citation type="submission" date="2023-06" db="EMBL/GenBank/DDBJ databases">
        <title>Genome-scale phylogeny and comparative genomics of the fungal order Sordariales.</title>
        <authorList>
            <consortium name="Lawrence Berkeley National Laboratory"/>
            <person name="Hensen N."/>
            <person name="Bonometti L."/>
            <person name="Westerberg I."/>
            <person name="Brannstrom I.O."/>
            <person name="Guillou S."/>
            <person name="Cros-Aarteil S."/>
            <person name="Calhoun S."/>
            <person name="Haridas S."/>
            <person name="Kuo A."/>
            <person name="Mondo S."/>
            <person name="Pangilinan J."/>
            <person name="Riley R."/>
            <person name="LaButti K."/>
            <person name="Andreopoulos B."/>
            <person name="Lipzen A."/>
            <person name="Chen C."/>
            <person name="Yanf M."/>
            <person name="Daum C."/>
            <person name="Ng V."/>
            <person name="Clum A."/>
            <person name="Steindorff A."/>
            <person name="Ohm R."/>
            <person name="Martin F."/>
            <person name="Silar P."/>
            <person name="Natvig D."/>
            <person name="Lalanne C."/>
            <person name="Gautier V."/>
            <person name="Ament-velasquez S.L."/>
            <person name="Kruys A."/>
            <person name="Hutchinson M.I."/>
            <person name="Powell A.J."/>
            <person name="Barry K."/>
            <person name="Miller A.N."/>
            <person name="Grigoriev I.V."/>
            <person name="Debuchy R."/>
            <person name="Gladieux P."/>
            <person name="Thoren M.H."/>
            <person name="Johannesson H."/>
        </authorList>
    </citation>
    <scope>NUCLEOTIDE SEQUENCE</scope>
    <source>
        <strain evidence="2">SMH2392-1A</strain>
    </source>
</reference>
<feature type="compositionally biased region" description="Acidic residues" evidence="1">
    <location>
        <begin position="150"/>
        <end position="167"/>
    </location>
</feature>
<feature type="region of interest" description="Disordered" evidence="1">
    <location>
        <begin position="94"/>
        <end position="293"/>
    </location>
</feature>
<accession>A0AA40B4U5</accession>
<evidence type="ECO:0000256" key="1">
    <source>
        <dbReference type="SAM" id="MobiDB-lite"/>
    </source>
</evidence>
<evidence type="ECO:0000313" key="3">
    <source>
        <dbReference type="Proteomes" id="UP001172101"/>
    </source>
</evidence>
<feature type="compositionally biased region" description="Basic residues" evidence="1">
    <location>
        <begin position="179"/>
        <end position="201"/>
    </location>
</feature>
<protein>
    <submittedName>
        <fullName evidence="2">Uncharacterized protein</fullName>
    </submittedName>
</protein>
<evidence type="ECO:0000313" key="2">
    <source>
        <dbReference type="EMBL" id="KAK0727562.1"/>
    </source>
</evidence>
<dbReference type="AlphaFoldDB" id="A0AA40B4U5"/>
<feature type="compositionally biased region" description="Polar residues" evidence="1">
    <location>
        <begin position="122"/>
        <end position="131"/>
    </location>
</feature>
<dbReference type="Proteomes" id="UP001172101">
    <property type="component" value="Unassembled WGS sequence"/>
</dbReference>
<keyword evidence="3" id="KW-1185">Reference proteome</keyword>
<feature type="compositionally biased region" description="Acidic residues" evidence="1">
    <location>
        <begin position="260"/>
        <end position="271"/>
    </location>
</feature>
<gene>
    <name evidence="2" type="ORF">B0T26DRAFT_694981</name>
</gene>
<proteinExistence type="predicted"/>
<dbReference type="GeneID" id="85324543"/>
<name>A0AA40B4U5_9PEZI</name>
<feature type="compositionally biased region" description="Acidic residues" evidence="1">
    <location>
        <begin position="281"/>
        <end position="293"/>
    </location>
</feature>